<reference evidence="1 2" key="1">
    <citation type="submission" date="2015-04" db="EMBL/GenBank/DDBJ databases">
        <authorList>
            <person name="Syromyatnikov M.Y."/>
            <person name="Popov V.N."/>
        </authorList>
    </citation>
    <scope>NUCLEOTIDE SEQUENCE [LARGE SCALE GENOMIC DNA]</scope>
</reference>
<evidence type="ECO:0000313" key="1">
    <source>
        <dbReference type="EMBL" id="CRL04218.1"/>
    </source>
</evidence>
<dbReference type="EMBL" id="CVRI01000063">
    <property type="protein sequence ID" value="CRL04218.1"/>
    <property type="molecule type" value="Genomic_DNA"/>
</dbReference>
<dbReference type="Proteomes" id="UP000183832">
    <property type="component" value="Unassembled WGS sequence"/>
</dbReference>
<gene>
    <name evidence="1" type="ORF">CLUMA_CG017323</name>
</gene>
<evidence type="ECO:0000313" key="2">
    <source>
        <dbReference type="Proteomes" id="UP000183832"/>
    </source>
</evidence>
<sequence length="25" mass="2925">MFNEIILFLDHEVDESSTASMTYCE</sequence>
<dbReference type="AlphaFoldDB" id="A0A1J1IWZ0"/>
<organism evidence="1 2">
    <name type="scientific">Clunio marinus</name>
    <dbReference type="NCBI Taxonomy" id="568069"/>
    <lineage>
        <taxon>Eukaryota</taxon>
        <taxon>Metazoa</taxon>
        <taxon>Ecdysozoa</taxon>
        <taxon>Arthropoda</taxon>
        <taxon>Hexapoda</taxon>
        <taxon>Insecta</taxon>
        <taxon>Pterygota</taxon>
        <taxon>Neoptera</taxon>
        <taxon>Endopterygota</taxon>
        <taxon>Diptera</taxon>
        <taxon>Nematocera</taxon>
        <taxon>Chironomoidea</taxon>
        <taxon>Chironomidae</taxon>
        <taxon>Clunio</taxon>
    </lineage>
</organism>
<protein>
    <submittedName>
        <fullName evidence="1">CLUMA_CG017323, isoform A</fullName>
    </submittedName>
</protein>
<keyword evidence="2" id="KW-1185">Reference proteome</keyword>
<proteinExistence type="predicted"/>
<name>A0A1J1IWZ0_9DIPT</name>
<accession>A0A1J1IWZ0</accession>